<feature type="transmembrane region" description="Helical" evidence="5">
    <location>
        <begin position="12"/>
        <end position="32"/>
    </location>
</feature>
<dbReference type="Pfam" id="PF00854">
    <property type="entry name" value="PTR2"/>
    <property type="match status" value="1"/>
</dbReference>
<dbReference type="GO" id="GO:1904680">
    <property type="term" value="F:peptide transmembrane transporter activity"/>
    <property type="evidence" value="ECO:0007669"/>
    <property type="project" value="InterPro"/>
</dbReference>
<proteinExistence type="predicted"/>
<evidence type="ECO:0000256" key="2">
    <source>
        <dbReference type="ARBA" id="ARBA00022692"/>
    </source>
</evidence>
<dbReference type="EMBL" id="UINC01082458">
    <property type="protein sequence ID" value="SVC27237.1"/>
    <property type="molecule type" value="Genomic_DNA"/>
</dbReference>
<accession>A0A382KWU3</accession>
<dbReference type="SUPFAM" id="SSF103473">
    <property type="entry name" value="MFS general substrate transporter"/>
    <property type="match status" value="1"/>
</dbReference>
<dbReference type="AlphaFoldDB" id="A0A382KWU3"/>
<dbReference type="GO" id="GO:0015833">
    <property type="term" value="P:peptide transport"/>
    <property type="evidence" value="ECO:0007669"/>
    <property type="project" value="InterPro"/>
</dbReference>
<reference evidence="6" key="1">
    <citation type="submission" date="2018-05" db="EMBL/GenBank/DDBJ databases">
        <authorList>
            <person name="Lanie J.A."/>
            <person name="Ng W.-L."/>
            <person name="Kazmierczak K.M."/>
            <person name="Andrzejewski T.M."/>
            <person name="Davidsen T.M."/>
            <person name="Wayne K.J."/>
            <person name="Tettelin H."/>
            <person name="Glass J.I."/>
            <person name="Rusch D."/>
            <person name="Podicherti R."/>
            <person name="Tsui H.-C.T."/>
            <person name="Winkler M.E."/>
        </authorList>
    </citation>
    <scope>NUCLEOTIDE SEQUENCE</scope>
</reference>
<feature type="transmembrane region" description="Helical" evidence="5">
    <location>
        <begin position="189"/>
        <end position="208"/>
    </location>
</feature>
<feature type="non-terminal residue" evidence="6">
    <location>
        <position position="1"/>
    </location>
</feature>
<sequence length="283" mass="30579">FSYLIILEAGGNSFLGVLINILVALAVGYTLLLITQESMKGNSASAGKLSSILILAVLCAIFWACFEQAGSSIIVWTDKCINLGFFTDASMTNAINPGYIIFLAIPFSMLWDKLSILRRNPNTPIKFALGLAFLGLGFLVFAYSINFINEAGKLPLSILFIGWLLITTGELCLSPIGLSKVTQLSPPKLVGFFMGLWFLSSTVAHYIGGMLAKLTTVEKSESTGLLDRFNNVLFRGVDMAGNGVSESMIYNDLFGKIGFVTIGIALITVILSPLIKRLMGNVH</sequence>
<evidence type="ECO:0000256" key="3">
    <source>
        <dbReference type="ARBA" id="ARBA00022989"/>
    </source>
</evidence>
<dbReference type="Gene3D" id="1.20.1250.20">
    <property type="entry name" value="MFS general substrate transporter like domains"/>
    <property type="match status" value="1"/>
</dbReference>
<feature type="transmembrane region" description="Helical" evidence="5">
    <location>
        <begin position="97"/>
        <end position="115"/>
    </location>
</feature>
<feature type="transmembrane region" description="Helical" evidence="5">
    <location>
        <begin position="127"/>
        <end position="148"/>
    </location>
</feature>
<evidence type="ECO:0000256" key="4">
    <source>
        <dbReference type="ARBA" id="ARBA00023136"/>
    </source>
</evidence>
<name>A0A382KWU3_9ZZZZ</name>
<keyword evidence="2 5" id="KW-0812">Transmembrane</keyword>
<dbReference type="NCBIfam" id="TIGR00924">
    <property type="entry name" value="yjdL_sub1_fam"/>
    <property type="match status" value="1"/>
</dbReference>
<evidence type="ECO:0000256" key="5">
    <source>
        <dbReference type="SAM" id="Phobius"/>
    </source>
</evidence>
<dbReference type="InterPro" id="IPR000109">
    <property type="entry name" value="POT_fam"/>
</dbReference>
<gene>
    <name evidence="6" type="ORF">METZ01_LOCUS280091</name>
</gene>
<evidence type="ECO:0000256" key="1">
    <source>
        <dbReference type="ARBA" id="ARBA00004141"/>
    </source>
</evidence>
<evidence type="ECO:0000313" key="6">
    <source>
        <dbReference type="EMBL" id="SVC27237.1"/>
    </source>
</evidence>
<keyword evidence="4 5" id="KW-0472">Membrane</keyword>
<feature type="transmembrane region" description="Helical" evidence="5">
    <location>
        <begin position="253"/>
        <end position="275"/>
    </location>
</feature>
<feature type="transmembrane region" description="Helical" evidence="5">
    <location>
        <begin position="154"/>
        <end position="177"/>
    </location>
</feature>
<dbReference type="InterPro" id="IPR036259">
    <property type="entry name" value="MFS_trans_sf"/>
</dbReference>
<comment type="subcellular location">
    <subcellularLocation>
        <location evidence="1">Membrane</location>
        <topology evidence="1">Multi-pass membrane protein</topology>
    </subcellularLocation>
</comment>
<dbReference type="InterPro" id="IPR005279">
    <property type="entry name" value="Dipep/tripep_permease"/>
</dbReference>
<organism evidence="6">
    <name type="scientific">marine metagenome</name>
    <dbReference type="NCBI Taxonomy" id="408172"/>
    <lineage>
        <taxon>unclassified sequences</taxon>
        <taxon>metagenomes</taxon>
        <taxon>ecological metagenomes</taxon>
    </lineage>
</organism>
<dbReference type="GO" id="GO:0016020">
    <property type="term" value="C:membrane"/>
    <property type="evidence" value="ECO:0007669"/>
    <property type="project" value="UniProtKB-SubCell"/>
</dbReference>
<protein>
    <recommendedName>
        <fullName evidence="7">Major facilitator superfamily (MFS) profile domain-containing protein</fullName>
    </recommendedName>
</protein>
<feature type="transmembrane region" description="Helical" evidence="5">
    <location>
        <begin position="52"/>
        <end position="77"/>
    </location>
</feature>
<keyword evidence="3 5" id="KW-1133">Transmembrane helix</keyword>
<evidence type="ECO:0008006" key="7">
    <source>
        <dbReference type="Google" id="ProtNLM"/>
    </source>
</evidence>